<organism evidence="2 3">
    <name type="scientific">Hermanssonia centrifuga</name>
    <dbReference type="NCBI Taxonomy" id="98765"/>
    <lineage>
        <taxon>Eukaryota</taxon>
        <taxon>Fungi</taxon>
        <taxon>Dikarya</taxon>
        <taxon>Basidiomycota</taxon>
        <taxon>Agaricomycotina</taxon>
        <taxon>Agaricomycetes</taxon>
        <taxon>Polyporales</taxon>
        <taxon>Meruliaceae</taxon>
        <taxon>Hermanssonia</taxon>
    </lineage>
</organism>
<evidence type="ECO:0000256" key="1">
    <source>
        <dbReference type="SAM" id="MobiDB-lite"/>
    </source>
</evidence>
<keyword evidence="3" id="KW-1185">Reference proteome</keyword>
<sequence length="79" mass="8753">MATEATTKREYVLVSVMRLGEEIETEIFSSSGKSVQQSKSCQPSRNNKMSCTHSIDHSSVEDGEVHRADHAMAVILQPM</sequence>
<evidence type="ECO:0000313" key="3">
    <source>
        <dbReference type="Proteomes" id="UP000186601"/>
    </source>
</evidence>
<feature type="compositionally biased region" description="Polar residues" evidence="1">
    <location>
        <begin position="41"/>
        <end position="50"/>
    </location>
</feature>
<comment type="caution">
    <text evidence="2">The sequence shown here is derived from an EMBL/GenBank/DDBJ whole genome shotgun (WGS) entry which is preliminary data.</text>
</comment>
<proteinExistence type="predicted"/>
<accession>A0A2R6NRX5</accession>
<gene>
    <name evidence="2" type="ORF">PHLCEN_2v9310</name>
</gene>
<dbReference type="EMBL" id="MLYV02000925">
    <property type="protein sequence ID" value="PSR75125.1"/>
    <property type="molecule type" value="Genomic_DNA"/>
</dbReference>
<protein>
    <submittedName>
        <fullName evidence="2">Uncharacterized protein</fullName>
    </submittedName>
</protein>
<feature type="compositionally biased region" description="Low complexity" evidence="1">
    <location>
        <begin position="30"/>
        <end position="40"/>
    </location>
</feature>
<evidence type="ECO:0000313" key="2">
    <source>
        <dbReference type="EMBL" id="PSR75125.1"/>
    </source>
</evidence>
<dbReference type="Proteomes" id="UP000186601">
    <property type="component" value="Unassembled WGS sequence"/>
</dbReference>
<name>A0A2R6NRX5_9APHY</name>
<feature type="region of interest" description="Disordered" evidence="1">
    <location>
        <begin position="30"/>
        <end position="50"/>
    </location>
</feature>
<reference evidence="2 3" key="1">
    <citation type="submission" date="2018-02" db="EMBL/GenBank/DDBJ databases">
        <title>Genome sequence of the basidiomycete white-rot fungus Phlebia centrifuga.</title>
        <authorList>
            <person name="Granchi Z."/>
            <person name="Peng M."/>
            <person name="de Vries R.P."/>
            <person name="Hilden K."/>
            <person name="Makela M.R."/>
            <person name="Grigoriev I."/>
            <person name="Riley R."/>
        </authorList>
    </citation>
    <scope>NUCLEOTIDE SEQUENCE [LARGE SCALE GENOMIC DNA]</scope>
    <source>
        <strain evidence="2 3">FBCC195</strain>
    </source>
</reference>
<dbReference type="AlphaFoldDB" id="A0A2R6NRX5"/>